<dbReference type="AlphaFoldDB" id="A0A955IVU5"/>
<dbReference type="EMBL" id="JAGQNY010000002">
    <property type="protein sequence ID" value="MCA9301831.1"/>
    <property type="molecule type" value="Genomic_DNA"/>
</dbReference>
<comment type="caution">
    <text evidence="3">The sequence shown here is derived from an EMBL/GenBank/DDBJ whole genome shotgun (WGS) entry which is preliminary data.</text>
</comment>
<dbReference type="Gene3D" id="2.30.30.40">
    <property type="entry name" value="SH3 Domains"/>
    <property type="match status" value="1"/>
</dbReference>
<protein>
    <submittedName>
        <fullName evidence="3">PEGA domain-containing protein</fullName>
    </submittedName>
</protein>
<keyword evidence="1" id="KW-1133">Transmembrane helix</keyword>
<evidence type="ECO:0000259" key="2">
    <source>
        <dbReference type="PROSITE" id="PS51781"/>
    </source>
</evidence>
<feature type="transmembrane region" description="Helical" evidence="1">
    <location>
        <begin position="21"/>
        <end position="42"/>
    </location>
</feature>
<keyword evidence="1" id="KW-0472">Membrane</keyword>
<dbReference type="Proteomes" id="UP000714817">
    <property type="component" value="Unassembled WGS sequence"/>
</dbReference>
<evidence type="ECO:0000313" key="4">
    <source>
        <dbReference type="Proteomes" id="UP000714817"/>
    </source>
</evidence>
<dbReference type="PANTHER" id="PTHR36194">
    <property type="entry name" value="S-LAYER-LIKE PROTEIN"/>
    <property type="match status" value="1"/>
</dbReference>
<reference evidence="3" key="1">
    <citation type="submission" date="2020-04" db="EMBL/GenBank/DDBJ databases">
        <authorList>
            <person name="Zhang T."/>
        </authorList>
    </citation>
    <scope>NUCLEOTIDE SEQUENCE</scope>
    <source>
        <strain evidence="3">HKST-UBA80</strain>
    </source>
</reference>
<dbReference type="PROSITE" id="PS51781">
    <property type="entry name" value="SH3B"/>
    <property type="match status" value="1"/>
</dbReference>
<feature type="domain" description="SH3b" evidence="2">
    <location>
        <begin position="356"/>
        <end position="419"/>
    </location>
</feature>
<dbReference type="InterPro" id="IPR003646">
    <property type="entry name" value="SH3-like_bac-type"/>
</dbReference>
<name>A0A955IVU5_UNCKA</name>
<reference evidence="3" key="2">
    <citation type="journal article" date="2021" name="Microbiome">
        <title>Successional dynamics and alternative stable states in a saline activated sludge microbial community over 9 years.</title>
        <authorList>
            <person name="Wang Y."/>
            <person name="Ye J."/>
            <person name="Ju F."/>
            <person name="Liu L."/>
            <person name="Boyd J.A."/>
            <person name="Deng Y."/>
            <person name="Parks D.H."/>
            <person name="Jiang X."/>
            <person name="Yin X."/>
            <person name="Woodcroft B.J."/>
            <person name="Tyson G.W."/>
            <person name="Hugenholtz P."/>
            <person name="Polz M.F."/>
            <person name="Zhang T."/>
        </authorList>
    </citation>
    <scope>NUCLEOTIDE SEQUENCE</scope>
    <source>
        <strain evidence="3">HKST-UBA80</strain>
    </source>
</reference>
<dbReference type="InterPro" id="IPR013229">
    <property type="entry name" value="PEGA"/>
</dbReference>
<keyword evidence="1" id="KW-0812">Transmembrane</keyword>
<dbReference type="SMART" id="SM00287">
    <property type="entry name" value="SH3b"/>
    <property type="match status" value="1"/>
</dbReference>
<dbReference type="PANTHER" id="PTHR36194:SF1">
    <property type="entry name" value="S-LAYER-LIKE PROTEIN"/>
    <property type="match status" value="1"/>
</dbReference>
<dbReference type="Pfam" id="PF08308">
    <property type="entry name" value="PEGA"/>
    <property type="match status" value="2"/>
</dbReference>
<organism evidence="3 4">
    <name type="scientific">candidate division WWE3 bacterium</name>
    <dbReference type="NCBI Taxonomy" id="2053526"/>
    <lineage>
        <taxon>Bacteria</taxon>
        <taxon>Katanobacteria</taxon>
    </lineage>
</organism>
<sequence length="419" mass="44636">MSISTLVPTKERKTSKPFYTIILYILISFGFVALAYFGLVFVKNISKSKIPAALELKVENGEAEVFLDGVSIGKSPIENYQLEAGSHEVMLQSGDGMSYKTNIDFVPGAAAVVIKELGSSSLFSSGASVWFAKKSADSSLSVISEPSGADVYIDGTLVGSTPYNSAKLSAGGYEIKVAMAGYEDRVLRAEVLETHTTNFNVILFPNAVPSEVGTIEGYDNIYDVTSNDPRVLSDISSWIKAINYWTTTRGVNIKDLGLTKEPLFTYFIDAEGIVYGTDGTTLSADQVAGLSSDQKGAYLHSKNVSETEASQLTEKAKSSVEKLGTGPVLTEAENKEIPGTENAGTVGTPQTGIGGQATILDTGLGWLRVRNAPGLSGEEIAKVNVGEAFEVLDIQGDWVKIRVDANVAGWVSATYVSID</sequence>
<evidence type="ECO:0000256" key="1">
    <source>
        <dbReference type="SAM" id="Phobius"/>
    </source>
</evidence>
<dbReference type="Pfam" id="PF08239">
    <property type="entry name" value="SH3_3"/>
    <property type="match status" value="1"/>
</dbReference>
<evidence type="ECO:0000313" key="3">
    <source>
        <dbReference type="EMBL" id="MCA9301831.1"/>
    </source>
</evidence>
<proteinExistence type="predicted"/>
<gene>
    <name evidence="3" type="ORF">KDA10_00475</name>
</gene>
<accession>A0A955IVU5</accession>